<organism evidence="2 3">
    <name type="scientific">Crassostrea virginica</name>
    <name type="common">Eastern oyster</name>
    <dbReference type="NCBI Taxonomy" id="6565"/>
    <lineage>
        <taxon>Eukaryota</taxon>
        <taxon>Metazoa</taxon>
        <taxon>Spiralia</taxon>
        <taxon>Lophotrochozoa</taxon>
        <taxon>Mollusca</taxon>
        <taxon>Bivalvia</taxon>
        <taxon>Autobranchia</taxon>
        <taxon>Pteriomorphia</taxon>
        <taxon>Ostreida</taxon>
        <taxon>Ostreoidea</taxon>
        <taxon>Ostreidae</taxon>
        <taxon>Crassostrea</taxon>
    </lineage>
</organism>
<keyword evidence="1" id="KW-0472">Membrane</keyword>
<protein>
    <submittedName>
        <fullName evidence="3">Uncharacterized protein LOC111105237 isoform X3</fullName>
    </submittedName>
</protein>
<dbReference type="Proteomes" id="UP000694844">
    <property type="component" value="Chromosome 7"/>
</dbReference>
<evidence type="ECO:0000256" key="1">
    <source>
        <dbReference type="SAM" id="Phobius"/>
    </source>
</evidence>
<evidence type="ECO:0000313" key="2">
    <source>
        <dbReference type="Proteomes" id="UP000694844"/>
    </source>
</evidence>
<feature type="transmembrane region" description="Helical" evidence="1">
    <location>
        <begin position="63"/>
        <end position="84"/>
    </location>
</feature>
<accession>A0A8B8AWM4</accession>
<evidence type="ECO:0000313" key="3">
    <source>
        <dbReference type="RefSeq" id="XP_022295113.1"/>
    </source>
</evidence>
<reference evidence="3" key="1">
    <citation type="submission" date="2025-08" db="UniProtKB">
        <authorList>
            <consortium name="RefSeq"/>
        </authorList>
    </citation>
    <scope>IDENTIFICATION</scope>
    <source>
        <tissue evidence="3">Whole sample</tissue>
    </source>
</reference>
<sequence length="115" mass="13279">MCSFDTGCPGTGIMSTPMDTNIIPTSSSTHDLSFTNRKQSHVFFTTKSTKLNLKEIADNEIQIIQFCTTVLLVFHFKLLCIRIYQKTISRMCSWLPWIRLRNSLSIPKLWIFLSE</sequence>
<proteinExistence type="predicted"/>
<name>A0A8B8AWM4_CRAVI</name>
<gene>
    <name evidence="3" type="primary">LOC111105237</name>
</gene>
<keyword evidence="1" id="KW-0812">Transmembrane</keyword>
<dbReference type="RefSeq" id="XP_022295113.1">
    <property type="nucleotide sequence ID" value="XM_022439405.1"/>
</dbReference>
<dbReference type="AlphaFoldDB" id="A0A8B8AWM4"/>
<keyword evidence="1" id="KW-1133">Transmembrane helix</keyword>
<keyword evidence="2" id="KW-1185">Reference proteome</keyword>
<dbReference type="GeneID" id="111105237"/>